<dbReference type="Pfam" id="PF03543">
    <property type="entry name" value="Peptidase_C58"/>
    <property type="match status" value="1"/>
</dbReference>
<accession>A0ABV3N0Q2</accession>
<dbReference type="InterPro" id="IPR038765">
    <property type="entry name" value="Papain-like_cys_pep_sf"/>
</dbReference>
<protein>
    <submittedName>
        <fullName evidence="5">YopT-type cysteine protease domain-containing protein</fullName>
    </submittedName>
</protein>
<dbReference type="RefSeq" id="WP_367167308.1">
    <property type="nucleotide sequence ID" value="NZ_JBFKZN010000004.1"/>
</dbReference>
<keyword evidence="6" id="KW-1185">Reference proteome</keyword>
<evidence type="ECO:0000313" key="6">
    <source>
        <dbReference type="Proteomes" id="UP001554567"/>
    </source>
</evidence>
<dbReference type="GO" id="GO:0008233">
    <property type="term" value="F:peptidase activity"/>
    <property type="evidence" value="ECO:0007669"/>
    <property type="project" value="UniProtKB-KW"/>
</dbReference>
<keyword evidence="2" id="KW-0378">Hydrolase</keyword>
<evidence type="ECO:0000259" key="4">
    <source>
        <dbReference type="Pfam" id="PF03543"/>
    </source>
</evidence>
<comment type="caution">
    <text evidence="5">The sequence shown here is derived from an EMBL/GenBank/DDBJ whole genome shotgun (WGS) entry which is preliminary data.</text>
</comment>
<reference evidence="5 6" key="1">
    <citation type="submission" date="2024-07" db="EMBL/GenBank/DDBJ databases">
        <authorList>
            <person name="Dulla G.F.J."/>
            <person name="Delorm J.G."/>
        </authorList>
    </citation>
    <scope>NUCLEOTIDE SEQUENCE [LARGE SCALE GENOMIC DNA]</scope>
    <source>
        <strain evidence="5 6">JGD 233</strain>
    </source>
</reference>
<dbReference type="GO" id="GO:0006508">
    <property type="term" value="P:proteolysis"/>
    <property type="evidence" value="ECO:0007669"/>
    <property type="project" value="UniProtKB-KW"/>
</dbReference>
<dbReference type="Gene3D" id="3.90.70.20">
    <property type="match status" value="1"/>
</dbReference>
<proteinExistence type="predicted"/>
<evidence type="ECO:0000256" key="1">
    <source>
        <dbReference type="ARBA" id="ARBA00022670"/>
    </source>
</evidence>
<dbReference type="SUPFAM" id="SSF54001">
    <property type="entry name" value="Cysteine proteinases"/>
    <property type="match status" value="1"/>
</dbReference>
<dbReference type="InterPro" id="IPR006473">
    <property type="entry name" value="Peptidase_C58_Yopt"/>
</dbReference>
<dbReference type="EMBL" id="JBFKZN010000004">
    <property type="protein sequence ID" value="MEW5289391.1"/>
    <property type="molecule type" value="Genomic_DNA"/>
</dbReference>
<evidence type="ECO:0000256" key="3">
    <source>
        <dbReference type="ARBA" id="ARBA00022807"/>
    </source>
</evidence>
<name>A0ABV3N0Q2_9GAMM</name>
<dbReference type="Proteomes" id="UP001554567">
    <property type="component" value="Unassembled WGS sequence"/>
</dbReference>
<sequence length="241" mass="27461">MFTVNSKNDCHLTGVLPASDVEHSLTDGKNISSRLEKVCNSASSLNSATHQLSQKNEKLSNVYREMTGVSGLILTADFQQENFIRDATLAQRGVCVPLTAKWLTERDVSPEIDFFADINSYWGREEIMHLAMESVRRGNGSIIFEYLNDKNFEMHPVAEEMPESAGLYSISVKTDELNFHNIALHISKEGNVYMFDPNYGEFEFHSSDEYYKFLPPYLTMAYSDNIDSTNLSYVQYSRKEN</sequence>
<evidence type="ECO:0000313" key="5">
    <source>
        <dbReference type="EMBL" id="MEW5289391.1"/>
    </source>
</evidence>
<keyword evidence="3" id="KW-0788">Thiol protease</keyword>
<organism evidence="5 6">
    <name type="scientific">Erwinia papayae</name>
    <dbReference type="NCBI Taxonomy" id="206499"/>
    <lineage>
        <taxon>Bacteria</taxon>
        <taxon>Pseudomonadati</taxon>
        <taxon>Pseudomonadota</taxon>
        <taxon>Gammaproteobacteria</taxon>
        <taxon>Enterobacterales</taxon>
        <taxon>Erwiniaceae</taxon>
        <taxon>Erwinia</taxon>
    </lineage>
</organism>
<keyword evidence="1 5" id="KW-0645">Protease</keyword>
<gene>
    <name evidence="5" type="ORF">ABW286_09385</name>
</gene>
<feature type="domain" description="Peptidase C58 YopT-type" evidence="4">
    <location>
        <begin position="171"/>
        <end position="217"/>
    </location>
</feature>
<evidence type="ECO:0000256" key="2">
    <source>
        <dbReference type="ARBA" id="ARBA00022801"/>
    </source>
</evidence>